<dbReference type="KEGG" id="nei:BG910_03690"/>
<name>A0A220S0E9_9NEIS</name>
<dbReference type="Proteomes" id="UP000198238">
    <property type="component" value="Chromosome"/>
</dbReference>
<dbReference type="EMBL" id="CP022278">
    <property type="protein sequence ID" value="ASK26960.1"/>
    <property type="molecule type" value="Genomic_DNA"/>
</dbReference>
<dbReference type="Pfam" id="PF07751">
    <property type="entry name" value="Abi_2"/>
    <property type="match status" value="1"/>
</dbReference>
<dbReference type="AlphaFoldDB" id="A0A220S0E9"/>
<protein>
    <submittedName>
        <fullName evidence="1">Uncharacterized protein</fullName>
    </submittedName>
</protein>
<keyword evidence="2" id="KW-1185">Reference proteome</keyword>
<reference evidence="1 2" key="1">
    <citation type="submission" date="2017-06" db="EMBL/GenBank/DDBJ databases">
        <title>Neisseria chenwenguii sp. nov., isolated from the intestinal contents of Tibetan Plateau Pika in Yushu, Qinghai Province, China.</title>
        <authorList>
            <person name="Zhang G."/>
        </authorList>
    </citation>
    <scope>NUCLEOTIDE SEQUENCE [LARGE SCALE GENOMIC DNA]</scope>
    <source>
        <strain evidence="1 2">10023</strain>
    </source>
</reference>
<evidence type="ECO:0000313" key="2">
    <source>
        <dbReference type="Proteomes" id="UP000198238"/>
    </source>
</evidence>
<organism evidence="1 2">
    <name type="scientific">Neisseria chenwenguii</name>
    <dbReference type="NCBI Taxonomy" id="1853278"/>
    <lineage>
        <taxon>Bacteria</taxon>
        <taxon>Pseudomonadati</taxon>
        <taxon>Pseudomonadota</taxon>
        <taxon>Betaproteobacteria</taxon>
        <taxon>Neisseriales</taxon>
        <taxon>Neisseriaceae</taxon>
        <taxon>Neisseria</taxon>
    </lineage>
</organism>
<proteinExistence type="predicted"/>
<gene>
    <name evidence="1" type="ORF">BG910_03690</name>
</gene>
<sequence>MSERFGTYLSFCNHDVEKACRLYIWNMAVSSAFFPWLSMVEVVLRNRIHSTLIQIHSPQWPWADGFGRMLPSSGFNPKNTLQNSRLKHTKSKQTGKVVADLSFAFWQHLLTKRYANSLWNKHLMTAFPNLDSSKTVVENLKFLHTQIEAIRMLRNRIAHHEPIYRRDLNKDYENIQLFIKICQSEDFIKWMERDDGFSLLGSGYLAFLLNQKPQNTLV</sequence>
<dbReference type="RefSeq" id="WP_089035680.1">
    <property type="nucleotide sequence ID" value="NZ_CP022278.1"/>
</dbReference>
<accession>A0A220S0E9</accession>
<dbReference type="OrthoDB" id="9813050at2"/>
<dbReference type="InterPro" id="IPR011664">
    <property type="entry name" value="Abi_system_AbiD/AbiF-like"/>
</dbReference>
<evidence type="ECO:0000313" key="1">
    <source>
        <dbReference type="EMBL" id="ASK26960.1"/>
    </source>
</evidence>